<evidence type="ECO:0000256" key="1">
    <source>
        <dbReference type="SAM" id="MobiDB-lite"/>
    </source>
</evidence>
<feature type="compositionally biased region" description="Basic and acidic residues" evidence="1">
    <location>
        <begin position="971"/>
        <end position="1006"/>
    </location>
</feature>
<feature type="compositionally biased region" description="Polar residues" evidence="1">
    <location>
        <begin position="1883"/>
        <end position="1906"/>
    </location>
</feature>
<feature type="compositionally biased region" description="Basic and acidic residues" evidence="1">
    <location>
        <begin position="484"/>
        <end position="500"/>
    </location>
</feature>
<feature type="compositionally biased region" description="Polar residues" evidence="1">
    <location>
        <begin position="1096"/>
        <end position="1110"/>
    </location>
</feature>
<feature type="region of interest" description="Disordered" evidence="1">
    <location>
        <begin position="769"/>
        <end position="797"/>
    </location>
</feature>
<feature type="region of interest" description="Disordered" evidence="1">
    <location>
        <begin position="959"/>
        <end position="1006"/>
    </location>
</feature>
<name>A0A182ILR2_ANOAO</name>
<feature type="region of interest" description="Disordered" evidence="1">
    <location>
        <begin position="1"/>
        <end position="38"/>
    </location>
</feature>
<sequence length="2017" mass="219753">MGRNSDSASNYVDRVRIRDSSSSFGGPGRGSGWRQKSLSNIDLPTSYRGIAGGGITGGGLGAGQFRYRDYDSGLYDLYSRIDSRREEYEDLYGVNPKAARANGAIGGGGASNGLSSTAGIASAGGATGSSGASATAGGGGVGGGSGSSASVSGGSKSGSKKRHHRSQEVIAYEKSASEHGHSHHHHHHHHHGGGSQHQQQQQQLQQFYNPDSNEACSLRRTRSLAVIREESYNDLHLPGRGGARRSQLIPKAKLIDRNFFKERFSYIYDDNGDVPEAPESEANYTLARRFSSSQLNGSGTGSQQQQQQPPFPWHTDKSDLDSIDSSIFKHSLHQQNSFDGSRHNSIRSDSTKFVSKVEVHSQYSGVSGSGSKSDTGVDADLKLLDDLSLRDEPGPRNRTVSKTGTLDTVKKRAGGERYDERRGKYGLRDEDESGITIIEIKDSQVSHKSSSVISYDSIYLSSESDEKEQLEDPLLGLQPPPLPEENRRRRSKNAERRGNDDDVDDEVHDLIDIKFEEYDNLFHPEDLDHAESTIDTLYGQVTKPKPKIVAVEPKIHPNDSLRRFIKNTGRSTIERLSLISNLKLRQEFGGANEPRGTGKDKQLPLLPPAADSDYQYNSLPDADVCKILRNSERIDAKLRRIADNEHGNGHEGSGDAASRARDFDSLPRLHKANLNLTRHPSDEETSLEESDKGAPSIEVVETPTKEVLSQASSKVYLKDLGLELDYENSIVTANSDQDSDITIVAPQEDLEIPTPAIVVTPAEKSHVRATVPAPPSKHPAKEPISRQHAEAADNDRQASSVIYSTFASTVGKHTTNRINFESKERQKPEPDALREVRTKLKPIPVQPDTPPKVPLALAPTVKLGGKKVIVDEVAAKAVKRAEKQELEKQVDFHEHLKKPAATAAPTTTSVVEQTAGASVLKKPLKPVASEPNKPKKEAPLAVTSGAIARQAPIPIANAKQATQPEGDPAEEQQRQQVEEKQGSPKVDHTSLFKETNPFKEQARREIKNKVNDRPLFKGVRRFNSTENIYTSTPIIVTKTFNNCIKTNEVKTKSFDSLIVEHSQGESAGNSNSSSSSSSSNSNKPKMPRPQVIQIVDSKQQQQVGTVNGSDTLRKTSKHGQQTQKEFLHKVDSVRSYWSKMLDEVDQLESDSEGAVVRAVEDTMMNSKNELLAGGGLCVSAIAAPGATTLQSQTLSKNGNAERKSSIGSATSEASDSSKNTASTKAASSASNGSIATSANGQAPSRQSYNASRNKYSTYQLDDDDELNFQSFSPTVEIIELDGHKQAALVKPKNAKDLDFDHVRYKVMKSEMFQKNLLVNHRKAAQFDGLMQYLQDYSFQELLAHNNVVIIEPVRTKIEKISEKPPQTPAGICKITNGALTAAGKRQQLAGTTASGIKKHFFYHPIRVNKELLDEELPSPDTVRNVRKLFEGTLRLGTAAKQAYEEAKANGTAGIRKWDSASLSSGVSSSGDLSSPCDCDERALRAAGVASASVEHLCASAATGPGDELESHYVSQDVLEKIRECGSTVTYYGGRVLDKRTEHISTMTRAIMREIRGQDRQCGVCQPHGCTRHDTDVQEDDDVDEAEVEDEEGVDEDYDVDQEHANGCPSSRRSLVSDERDGGLGVKFKLVKSNSCSSRLELAGTGKTPPDLLRPNGRMRGRHILEENSRCTAEVTVEEPEETVRDMVSRLESHATLTTRSKPRIIESKCIEKYEPEAGITINSQTTPVTELGGSSTPVVGRKSPVTMEPPTGEPVGPVTVNNHINFVHHSSNGTSIPQPPPIPGPLVIPAALMKGTGGRPPVAEPQQQQTPIGTPVSTYSTTSIERPPKVCRNKNVDLAFAATIRQIASMNGNGTVRPPSAVRKSASQVSATGEGLQDHREQQSPPETAPHSASSVTKTVTFNFTTSGGGAEAEPASIEAVENGHKQQQQHTHGATVDQSENLRPSAIAEQRKTDELTSPKLVNWSTVGRFDERQYFANDRKLIEKRKYDDMEFEEFEVLDPNAPPSTEHYDSLNSK</sequence>
<feature type="region of interest" description="Disordered" evidence="1">
    <location>
        <begin position="1726"/>
        <end position="1756"/>
    </location>
</feature>
<feature type="region of interest" description="Disordered" evidence="1">
    <location>
        <begin position="464"/>
        <end position="504"/>
    </location>
</feature>
<feature type="region of interest" description="Disordered" evidence="1">
    <location>
        <begin position="1851"/>
        <end position="1946"/>
    </location>
</feature>
<feature type="compositionally biased region" description="Polar residues" evidence="1">
    <location>
        <begin position="1805"/>
        <end position="1824"/>
    </location>
</feature>
<dbReference type="EnsemblMetazoa" id="AATE001532-RA">
    <property type="protein sequence ID" value="AATE001532-PA.1"/>
    <property type="gene ID" value="AATE001532"/>
</dbReference>
<feature type="compositionally biased region" description="Polar residues" evidence="1">
    <location>
        <begin position="1234"/>
        <end position="1249"/>
    </location>
</feature>
<feature type="region of interest" description="Disordered" evidence="1">
    <location>
        <begin position="123"/>
        <end position="205"/>
    </location>
</feature>
<feature type="compositionally biased region" description="Low complexity" evidence="1">
    <location>
        <begin position="1069"/>
        <end position="1082"/>
    </location>
</feature>
<feature type="compositionally biased region" description="Low complexity" evidence="1">
    <location>
        <begin position="1213"/>
        <end position="1233"/>
    </location>
</feature>
<feature type="compositionally biased region" description="Polar residues" evidence="1">
    <location>
        <begin position="1"/>
        <end position="10"/>
    </location>
</feature>
<feature type="region of interest" description="Disordered" evidence="1">
    <location>
        <begin position="1797"/>
        <end position="1825"/>
    </location>
</feature>
<feature type="region of interest" description="Disordered" evidence="1">
    <location>
        <begin position="672"/>
        <end position="696"/>
    </location>
</feature>
<feature type="region of interest" description="Disordered" evidence="1">
    <location>
        <begin position="1192"/>
        <end position="1249"/>
    </location>
</feature>
<feature type="compositionally biased region" description="Gly residues" evidence="1">
    <location>
        <begin position="136"/>
        <end position="146"/>
    </location>
</feature>
<accession>A0A182ILR2</accession>
<proteinExistence type="predicted"/>
<dbReference type="VEuPathDB" id="VectorBase:AATE001532"/>
<feature type="compositionally biased region" description="Basic residues" evidence="1">
    <location>
        <begin position="181"/>
        <end position="192"/>
    </location>
</feature>
<feature type="compositionally biased region" description="Polar residues" evidence="1">
    <location>
        <begin position="1726"/>
        <end position="1737"/>
    </location>
</feature>
<feature type="region of interest" description="Disordered" evidence="1">
    <location>
        <begin position="1062"/>
        <end position="1123"/>
    </location>
</feature>
<feature type="compositionally biased region" description="Low complexity" evidence="1">
    <location>
        <begin position="123"/>
        <end position="135"/>
    </location>
</feature>
<feature type="compositionally biased region" description="Polar residues" evidence="1">
    <location>
        <begin position="1926"/>
        <end position="1943"/>
    </location>
</feature>
<feature type="compositionally biased region" description="Basic and acidic residues" evidence="1">
    <location>
        <begin position="779"/>
        <end position="796"/>
    </location>
</feature>
<feature type="compositionally biased region" description="Low complexity" evidence="1">
    <location>
        <begin position="292"/>
        <end position="308"/>
    </location>
</feature>
<feature type="compositionally biased region" description="Low complexity" evidence="1">
    <location>
        <begin position="196"/>
        <end position="205"/>
    </location>
</feature>
<feature type="region of interest" description="Disordered" evidence="1">
    <location>
        <begin position="292"/>
        <end position="317"/>
    </location>
</feature>
<feature type="region of interest" description="Disordered" evidence="1">
    <location>
        <begin position="640"/>
        <end position="659"/>
    </location>
</feature>
<reference evidence="2" key="1">
    <citation type="submission" date="2022-08" db="UniProtKB">
        <authorList>
            <consortium name="EnsemblMetazoa"/>
        </authorList>
    </citation>
    <scope>IDENTIFICATION</scope>
    <source>
        <strain evidence="2">EBRO</strain>
    </source>
</reference>
<evidence type="ECO:0000313" key="2">
    <source>
        <dbReference type="EnsemblMetazoa" id="AATE001532-PA.1"/>
    </source>
</evidence>
<protein>
    <submittedName>
        <fullName evidence="2">Uncharacterized protein</fullName>
    </submittedName>
</protein>
<organism evidence="2">
    <name type="scientific">Anopheles atroparvus</name>
    <name type="common">European mosquito</name>
    <dbReference type="NCBI Taxonomy" id="41427"/>
    <lineage>
        <taxon>Eukaryota</taxon>
        <taxon>Metazoa</taxon>
        <taxon>Ecdysozoa</taxon>
        <taxon>Arthropoda</taxon>
        <taxon>Hexapoda</taxon>
        <taxon>Insecta</taxon>
        <taxon>Pterygota</taxon>
        <taxon>Neoptera</taxon>
        <taxon>Endopterygota</taxon>
        <taxon>Diptera</taxon>
        <taxon>Nematocera</taxon>
        <taxon>Culicoidea</taxon>
        <taxon>Culicidae</taxon>
        <taxon>Anophelinae</taxon>
        <taxon>Anopheles</taxon>
    </lineage>
</organism>